<proteinExistence type="predicted"/>
<dbReference type="CDD" id="cd17541">
    <property type="entry name" value="REC_CheB-like"/>
    <property type="match status" value="1"/>
</dbReference>
<dbReference type="Proteomes" id="UP000650511">
    <property type="component" value="Unassembled WGS sequence"/>
</dbReference>
<feature type="domain" description="Response regulatory" evidence="3">
    <location>
        <begin position="6"/>
        <end position="121"/>
    </location>
</feature>
<dbReference type="EMBL" id="BMHA01000003">
    <property type="protein sequence ID" value="GGI04543.1"/>
    <property type="molecule type" value="Genomic_DNA"/>
</dbReference>
<name>A0A8J3EWW3_9ACTN</name>
<dbReference type="SMART" id="SM00448">
    <property type="entry name" value="REC"/>
    <property type="match status" value="1"/>
</dbReference>
<evidence type="ECO:0000313" key="5">
    <source>
        <dbReference type="Proteomes" id="UP000650511"/>
    </source>
</evidence>
<evidence type="ECO:0000259" key="3">
    <source>
        <dbReference type="PROSITE" id="PS50110"/>
    </source>
</evidence>
<organism evidence="4 5">
    <name type="scientific">Egicoccus halophilus</name>
    <dbReference type="NCBI Taxonomy" id="1670830"/>
    <lineage>
        <taxon>Bacteria</taxon>
        <taxon>Bacillati</taxon>
        <taxon>Actinomycetota</taxon>
        <taxon>Nitriliruptoria</taxon>
        <taxon>Egicoccales</taxon>
        <taxon>Egicoccaceae</taxon>
        <taxon>Egicoccus</taxon>
    </lineage>
</organism>
<reference evidence="4" key="1">
    <citation type="journal article" date="2014" name="Int. J. Syst. Evol. Microbiol.">
        <title>Complete genome sequence of Corynebacterium casei LMG S-19264T (=DSM 44701T), isolated from a smear-ripened cheese.</title>
        <authorList>
            <consortium name="US DOE Joint Genome Institute (JGI-PGF)"/>
            <person name="Walter F."/>
            <person name="Albersmeier A."/>
            <person name="Kalinowski J."/>
            <person name="Ruckert C."/>
        </authorList>
    </citation>
    <scope>NUCLEOTIDE SEQUENCE</scope>
    <source>
        <strain evidence="4">CGMCC 1.14988</strain>
    </source>
</reference>
<protein>
    <recommendedName>
        <fullName evidence="3">Response regulatory domain-containing protein</fullName>
    </recommendedName>
</protein>
<feature type="modified residue" description="4-aspartylphosphate" evidence="2">
    <location>
        <position position="57"/>
    </location>
</feature>
<gene>
    <name evidence="4" type="ORF">GCM10011354_09620</name>
</gene>
<dbReference type="Gene3D" id="3.40.50.2300">
    <property type="match status" value="1"/>
</dbReference>
<dbReference type="AlphaFoldDB" id="A0A8J3EWW3"/>
<dbReference type="InterPro" id="IPR011006">
    <property type="entry name" value="CheY-like_superfamily"/>
</dbReference>
<dbReference type="OrthoDB" id="9808843at2"/>
<dbReference type="PANTHER" id="PTHR44591">
    <property type="entry name" value="STRESS RESPONSE REGULATOR PROTEIN 1"/>
    <property type="match status" value="1"/>
</dbReference>
<dbReference type="GO" id="GO:0000160">
    <property type="term" value="P:phosphorelay signal transduction system"/>
    <property type="evidence" value="ECO:0007669"/>
    <property type="project" value="InterPro"/>
</dbReference>
<reference evidence="4" key="2">
    <citation type="submission" date="2020-09" db="EMBL/GenBank/DDBJ databases">
        <authorList>
            <person name="Sun Q."/>
            <person name="Zhou Y."/>
        </authorList>
    </citation>
    <scope>NUCLEOTIDE SEQUENCE</scope>
    <source>
        <strain evidence="4">CGMCC 1.14988</strain>
    </source>
</reference>
<dbReference type="InterPro" id="IPR050595">
    <property type="entry name" value="Bact_response_regulator"/>
</dbReference>
<dbReference type="SUPFAM" id="SSF52172">
    <property type="entry name" value="CheY-like"/>
    <property type="match status" value="1"/>
</dbReference>
<dbReference type="RefSeq" id="WP_130649678.1">
    <property type="nucleotide sequence ID" value="NZ_BMHA01000003.1"/>
</dbReference>
<evidence type="ECO:0000313" key="4">
    <source>
        <dbReference type="EMBL" id="GGI04543.1"/>
    </source>
</evidence>
<sequence>MSDKIRILIVDDDPQFRHLVRLVLRSADDFEFVGEASDGQDGVAQAESLAPDVVLLDLMMPEMDGFQALPLIRAAQPRTAVIVLTALDAEEAAEGMLLGATGFVEKRHITDRLEPLIRRCADASA</sequence>
<dbReference type="PANTHER" id="PTHR44591:SF3">
    <property type="entry name" value="RESPONSE REGULATORY DOMAIN-CONTAINING PROTEIN"/>
    <property type="match status" value="1"/>
</dbReference>
<dbReference type="InterPro" id="IPR001789">
    <property type="entry name" value="Sig_transdc_resp-reg_receiver"/>
</dbReference>
<keyword evidence="5" id="KW-1185">Reference proteome</keyword>
<dbReference type="PROSITE" id="PS50110">
    <property type="entry name" value="RESPONSE_REGULATORY"/>
    <property type="match status" value="1"/>
</dbReference>
<keyword evidence="1 2" id="KW-0597">Phosphoprotein</keyword>
<comment type="caution">
    <text evidence="4">The sequence shown here is derived from an EMBL/GenBank/DDBJ whole genome shotgun (WGS) entry which is preliminary data.</text>
</comment>
<dbReference type="Pfam" id="PF00072">
    <property type="entry name" value="Response_reg"/>
    <property type="match status" value="1"/>
</dbReference>
<accession>A0A8J3EWW3</accession>
<evidence type="ECO:0000256" key="2">
    <source>
        <dbReference type="PROSITE-ProRule" id="PRU00169"/>
    </source>
</evidence>
<evidence type="ECO:0000256" key="1">
    <source>
        <dbReference type="ARBA" id="ARBA00022553"/>
    </source>
</evidence>